<reference evidence="1" key="1">
    <citation type="submission" date="2009-05" db="EMBL/GenBank/DDBJ databases">
        <authorList>
            <person name="Harkins D.M."/>
            <person name="DeShazer D."/>
            <person name="Woods D.E."/>
            <person name="Brinkac L.M."/>
            <person name="Brown K.A."/>
            <person name="Hung G.C."/>
            <person name="Tuanyok A."/>
            <person name="Zhang B."/>
            <person name="Nierman W.C."/>
        </authorList>
    </citation>
    <scope>NUCLEOTIDE SEQUENCE [LARGE SCALE GENOMIC DNA]</scope>
    <source>
        <strain evidence="1">1710a</strain>
    </source>
</reference>
<protein>
    <submittedName>
        <fullName evidence="1">Uncharacterized protein</fullName>
    </submittedName>
</protein>
<organism evidence="1">
    <name type="scientific">Burkholderia pseudomallei 1710a</name>
    <dbReference type="NCBI Taxonomy" id="320371"/>
    <lineage>
        <taxon>Bacteria</taxon>
        <taxon>Pseudomonadati</taxon>
        <taxon>Pseudomonadota</taxon>
        <taxon>Betaproteobacteria</taxon>
        <taxon>Burkholderiales</taxon>
        <taxon>Burkholderiaceae</taxon>
        <taxon>Burkholderia</taxon>
        <taxon>pseudomallei group</taxon>
    </lineage>
</organism>
<dbReference type="AlphaFoldDB" id="A0A0E1VQS8"/>
<dbReference type="HOGENOM" id="CLU_3341254_0_0_4"/>
<dbReference type="Proteomes" id="UP000001812">
    <property type="component" value="Chromosome II"/>
</dbReference>
<proteinExistence type="predicted"/>
<gene>
    <name evidence="1" type="ORF">BURPS1710A_A1514</name>
</gene>
<sequence>MHIELRDASKHCLRQFHWRQVSLSQLRRYIACRTGAY</sequence>
<accession>A0A0E1VQS8</accession>
<dbReference type="EMBL" id="CM000833">
    <property type="protein sequence ID" value="EET03193.1"/>
    <property type="molecule type" value="Genomic_DNA"/>
</dbReference>
<evidence type="ECO:0000313" key="1">
    <source>
        <dbReference type="EMBL" id="EET03193.1"/>
    </source>
</evidence>
<name>A0A0E1VQS8_BURPE</name>